<reference evidence="2 3" key="1">
    <citation type="journal article" date="2018" name="Front. Microbiol.">
        <title>Genome-Wide Analysis of Corynespora cassiicola Leaf Fall Disease Putative Effectors.</title>
        <authorList>
            <person name="Lopez D."/>
            <person name="Ribeiro S."/>
            <person name="Label P."/>
            <person name="Fumanal B."/>
            <person name="Venisse J.S."/>
            <person name="Kohler A."/>
            <person name="de Oliveira R.R."/>
            <person name="Labutti K."/>
            <person name="Lipzen A."/>
            <person name="Lail K."/>
            <person name="Bauer D."/>
            <person name="Ohm R.A."/>
            <person name="Barry K.W."/>
            <person name="Spatafora J."/>
            <person name="Grigoriev I.V."/>
            <person name="Martin F.M."/>
            <person name="Pujade-Renaud V."/>
        </authorList>
    </citation>
    <scope>NUCLEOTIDE SEQUENCE [LARGE SCALE GENOMIC DNA]</scope>
    <source>
        <strain evidence="2 3">Philippines</strain>
    </source>
</reference>
<name>A0A2T2NFD3_CORCC</name>
<organism evidence="2 3">
    <name type="scientific">Corynespora cassiicola Philippines</name>
    <dbReference type="NCBI Taxonomy" id="1448308"/>
    <lineage>
        <taxon>Eukaryota</taxon>
        <taxon>Fungi</taxon>
        <taxon>Dikarya</taxon>
        <taxon>Ascomycota</taxon>
        <taxon>Pezizomycotina</taxon>
        <taxon>Dothideomycetes</taxon>
        <taxon>Pleosporomycetidae</taxon>
        <taxon>Pleosporales</taxon>
        <taxon>Corynesporascaceae</taxon>
        <taxon>Corynespora</taxon>
    </lineage>
</organism>
<keyword evidence="1" id="KW-0732">Signal</keyword>
<evidence type="ECO:0000256" key="1">
    <source>
        <dbReference type="SAM" id="SignalP"/>
    </source>
</evidence>
<gene>
    <name evidence="2" type="ORF">BS50DRAFT_612302</name>
</gene>
<dbReference type="PANTHER" id="PTHR42923">
    <property type="entry name" value="PROTOPORPHYRINOGEN OXIDASE"/>
    <property type="match status" value="1"/>
</dbReference>
<protein>
    <submittedName>
        <fullName evidence="2">Amine oxidase, flavin-containing superfamily</fullName>
    </submittedName>
</protein>
<dbReference type="SUPFAM" id="SSF51905">
    <property type="entry name" value="FAD/NAD(P)-binding domain"/>
    <property type="match status" value="1"/>
</dbReference>
<dbReference type="STRING" id="1448308.A0A2T2NFD3"/>
<dbReference type="AlphaFoldDB" id="A0A2T2NFD3"/>
<sequence>MRFHALPLVSSISFLIQSAHTSPPEVIYRDVAIIGGGSAGTYSAIALKDKGFSTIVIEKKDRIGGHTETYTDPATGVPIDMGVIIFHDIPTVKNYFSRFNLSLTPIPTLSSGTAGVYDLRYGTALNVTRPSQEELGAAFQKFAAILSQWPQLAVGQFLPDPIPEDLLLPFGEFCKKHGIEAILPTASSYNPGLGDPLTVPTLEQIKVFGLGVIQSFNSFLTSANFNNSLLYAAAQAELLASNSLLLNSQVTKSERTNSSVKLYVDTPTCKQIIIAKKLLITIPAKTDYLKPFDLSAREKSVFKKFINGGYYTSVVKNTGLPANLSITNNAAGTPYNFIDLPGTYQISATGAPNLHTVYYGAPRTKNTVPIPEEQVKASIIADLKRLQAANPGTFTKTEPEFAIFSSHAPFYLQVTAEDIKNGFYAQLYALQGERNTYWNGASFAAHDSSTIWQFTDNVVLPQLVAGL</sequence>
<dbReference type="Pfam" id="PF13450">
    <property type="entry name" value="NAD_binding_8"/>
    <property type="match status" value="1"/>
</dbReference>
<dbReference type="Proteomes" id="UP000240883">
    <property type="component" value="Unassembled WGS sequence"/>
</dbReference>
<dbReference type="PANTHER" id="PTHR42923:SF26">
    <property type="entry name" value="FMN REDUCTASE LOT6, PUTATIVE (AFU_ORTHOLOGUE AFUA_7G06600)-RELATED"/>
    <property type="match status" value="1"/>
</dbReference>
<dbReference type="InterPro" id="IPR050464">
    <property type="entry name" value="Zeta_carotene_desat/Oxidored"/>
</dbReference>
<dbReference type="Gene3D" id="1.10.405.20">
    <property type="match status" value="1"/>
</dbReference>
<feature type="chain" id="PRO_5015640799" evidence="1">
    <location>
        <begin position="22"/>
        <end position="467"/>
    </location>
</feature>
<proteinExistence type="predicted"/>
<evidence type="ECO:0000313" key="3">
    <source>
        <dbReference type="Proteomes" id="UP000240883"/>
    </source>
</evidence>
<dbReference type="OrthoDB" id="68575at2759"/>
<dbReference type="Gene3D" id="3.50.50.60">
    <property type="entry name" value="FAD/NAD(P)-binding domain"/>
    <property type="match status" value="1"/>
</dbReference>
<feature type="signal peptide" evidence="1">
    <location>
        <begin position="1"/>
        <end position="21"/>
    </location>
</feature>
<evidence type="ECO:0000313" key="2">
    <source>
        <dbReference type="EMBL" id="PSN64144.1"/>
    </source>
</evidence>
<dbReference type="InterPro" id="IPR036188">
    <property type="entry name" value="FAD/NAD-bd_sf"/>
</dbReference>
<dbReference type="GO" id="GO:0016491">
    <property type="term" value="F:oxidoreductase activity"/>
    <property type="evidence" value="ECO:0007669"/>
    <property type="project" value="TreeGrafter"/>
</dbReference>
<dbReference type="EMBL" id="KZ678139">
    <property type="protein sequence ID" value="PSN64144.1"/>
    <property type="molecule type" value="Genomic_DNA"/>
</dbReference>
<keyword evidence="3" id="KW-1185">Reference proteome</keyword>
<accession>A0A2T2NFD3</accession>
<dbReference type="Gene3D" id="3.30.70.1990">
    <property type="match status" value="1"/>
</dbReference>